<organism evidence="1 2">
    <name type="scientific">Paraburkholderia aspalathi</name>
    <dbReference type="NCBI Taxonomy" id="1324617"/>
    <lineage>
        <taxon>Bacteria</taxon>
        <taxon>Pseudomonadati</taxon>
        <taxon>Pseudomonadota</taxon>
        <taxon>Betaproteobacteria</taxon>
        <taxon>Burkholderiales</taxon>
        <taxon>Burkholderiaceae</taxon>
        <taxon>Paraburkholderia</taxon>
    </lineage>
</organism>
<dbReference type="Proteomes" id="UP000674425">
    <property type="component" value="Unassembled WGS sequence"/>
</dbReference>
<sequence>MPQERELPKFARLPGSADVTEAVRVTFRDRVFRSRTIVFEDGRTLAVENSTVVVSDEAQIAALGRHPEFERAADGS</sequence>
<gene>
    <name evidence="1" type="ORF">R69658_05392</name>
</gene>
<evidence type="ECO:0000313" key="2">
    <source>
        <dbReference type="Proteomes" id="UP000674425"/>
    </source>
</evidence>
<protein>
    <submittedName>
        <fullName evidence="1">Uncharacterized protein</fullName>
    </submittedName>
</protein>
<evidence type="ECO:0000313" key="1">
    <source>
        <dbReference type="EMBL" id="CAE6810791.1"/>
    </source>
</evidence>
<proteinExistence type="predicted"/>
<dbReference type="RefSeq" id="WP_200620920.1">
    <property type="nucleotide sequence ID" value="NZ_CAJNAU010000063.1"/>
</dbReference>
<dbReference type="EMBL" id="CAJNAU010000063">
    <property type="protein sequence ID" value="CAE6810791.1"/>
    <property type="molecule type" value="Genomic_DNA"/>
</dbReference>
<comment type="caution">
    <text evidence="1">The sequence shown here is derived from an EMBL/GenBank/DDBJ whole genome shotgun (WGS) entry which is preliminary data.</text>
</comment>
<name>A0ABN7MKS5_9BURK</name>
<reference evidence="1 2" key="1">
    <citation type="submission" date="2021-02" db="EMBL/GenBank/DDBJ databases">
        <authorList>
            <person name="Vanwijnsberghe S."/>
        </authorList>
    </citation>
    <scope>NUCLEOTIDE SEQUENCE [LARGE SCALE GENOMIC DNA]</scope>
    <source>
        <strain evidence="1 2">R-69658</strain>
    </source>
</reference>
<keyword evidence="2" id="KW-1185">Reference proteome</keyword>
<accession>A0ABN7MKS5</accession>